<dbReference type="Gene3D" id="1.10.357.10">
    <property type="entry name" value="Tetracycline Repressor, domain 2"/>
    <property type="match status" value="1"/>
</dbReference>
<accession>A0A8J3MWB4</accession>
<dbReference type="EMBL" id="BNJF01000004">
    <property type="protein sequence ID" value="GHO48806.1"/>
    <property type="molecule type" value="Genomic_DNA"/>
</dbReference>
<dbReference type="InterPro" id="IPR023772">
    <property type="entry name" value="DNA-bd_HTH_TetR-type_CS"/>
</dbReference>
<dbReference type="PRINTS" id="PR00455">
    <property type="entry name" value="HTHTETR"/>
</dbReference>
<dbReference type="InterPro" id="IPR001647">
    <property type="entry name" value="HTH_TetR"/>
</dbReference>
<evidence type="ECO:0000313" key="6">
    <source>
        <dbReference type="EMBL" id="GHO48806.1"/>
    </source>
</evidence>
<dbReference type="InterPro" id="IPR041490">
    <property type="entry name" value="KstR2_TetR_C"/>
</dbReference>
<dbReference type="RefSeq" id="WP_220197976.1">
    <property type="nucleotide sequence ID" value="NZ_BNJF01000004.1"/>
</dbReference>
<dbReference type="SUPFAM" id="SSF46689">
    <property type="entry name" value="Homeodomain-like"/>
    <property type="match status" value="1"/>
</dbReference>
<organism evidence="6 7">
    <name type="scientific">Ktedonospora formicarum</name>
    <dbReference type="NCBI Taxonomy" id="2778364"/>
    <lineage>
        <taxon>Bacteria</taxon>
        <taxon>Bacillati</taxon>
        <taxon>Chloroflexota</taxon>
        <taxon>Ktedonobacteria</taxon>
        <taxon>Ktedonobacterales</taxon>
        <taxon>Ktedonobacteraceae</taxon>
        <taxon>Ktedonospora</taxon>
    </lineage>
</organism>
<keyword evidence="3" id="KW-0804">Transcription</keyword>
<proteinExistence type="predicted"/>
<evidence type="ECO:0000256" key="2">
    <source>
        <dbReference type="ARBA" id="ARBA00023125"/>
    </source>
</evidence>
<dbReference type="Proteomes" id="UP000612362">
    <property type="component" value="Unassembled WGS sequence"/>
</dbReference>
<dbReference type="GO" id="GO:0000976">
    <property type="term" value="F:transcription cis-regulatory region binding"/>
    <property type="evidence" value="ECO:0007669"/>
    <property type="project" value="TreeGrafter"/>
</dbReference>
<dbReference type="InterPro" id="IPR036271">
    <property type="entry name" value="Tet_transcr_reg_TetR-rel_C_sf"/>
</dbReference>
<keyword evidence="1" id="KW-0805">Transcription regulation</keyword>
<evidence type="ECO:0000313" key="7">
    <source>
        <dbReference type="Proteomes" id="UP000612362"/>
    </source>
</evidence>
<protein>
    <submittedName>
        <fullName evidence="6">TetR family transcriptional regulator</fullName>
    </submittedName>
</protein>
<dbReference type="InterPro" id="IPR009057">
    <property type="entry name" value="Homeodomain-like_sf"/>
</dbReference>
<feature type="DNA-binding region" description="H-T-H motif" evidence="4">
    <location>
        <begin position="46"/>
        <end position="65"/>
    </location>
</feature>
<keyword evidence="2 4" id="KW-0238">DNA-binding</keyword>
<evidence type="ECO:0000256" key="1">
    <source>
        <dbReference type="ARBA" id="ARBA00023015"/>
    </source>
</evidence>
<evidence type="ECO:0000256" key="3">
    <source>
        <dbReference type="ARBA" id="ARBA00023163"/>
    </source>
</evidence>
<dbReference type="PANTHER" id="PTHR30055">
    <property type="entry name" value="HTH-TYPE TRANSCRIPTIONAL REGULATOR RUTR"/>
    <property type="match status" value="1"/>
</dbReference>
<reference evidence="6" key="1">
    <citation type="submission" date="2020-10" db="EMBL/GenBank/DDBJ databases">
        <title>Taxonomic study of unclassified bacteria belonging to the class Ktedonobacteria.</title>
        <authorList>
            <person name="Yabe S."/>
            <person name="Wang C.M."/>
            <person name="Zheng Y."/>
            <person name="Sakai Y."/>
            <person name="Cavaletti L."/>
            <person name="Monciardini P."/>
            <person name="Donadio S."/>
        </authorList>
    </citation>
    <scope>NUCLEOTIDE SEQUENCE</scope>
    <source>
        <strain evidence="6">SOSP1-1</strain>
    </source>
</reference>
<dbReference type="Pfam" id="PF17932">
    <property type="entry name" value="TetR_C_24"/>
    <property type="match status" value="1"/>
</dbReference>
<comment type="caution">
    <text evidence="6">The sequence shown here is derived from an EMBL/GenBank/DDBJ whole genome shotgun (WGS) entry which is preliminary data.</text>
</comment>
<dbReference type="PROSITE" id="PS01081">
    <property type="entry name" value="HTH_TETR_1"/>
    <property type="match status" value="1"/>
</dbReference>
<dbReference type="PROSITE" id="PS50977">
    <property type="entry name" value="HTH_TETR_2"/>
    <property type="match status" value="1"/>
</dbReference>
<dbReference type="AlphaFoldDB" id="A0A8J3MWB4"/>
<name>A0A8J3MWB4_9CHLR</name>
<dbReference type="InterPro" id="IPR050109">
    <property type="entry name" value="HTH-type_TetR-like_transc_reg"/>
</dbReference>
<dbReference type="GO" id="GO:0003700">
    <property type="term" value="F:DNA-binding transcription factor activity"/>
    <property type="evidence" value="ECO:0007669"/>
    <property type="project" value="TreeGrafter"/>
</dbReference>
<dbReference type="SUPFAM" id="SSF48498">
    <property type="entry name" value="Tetracyclin repressor-like, C-terminal domain"/>
    <property type="match status" value="1"/>
</dbReference>
<evidence type="ECO:0000256" key="4">
    <source>
        <dbReference type="PROSITE-ProRule" id="PRU00335"/>
    </source>
</evidence>
<dbReference type="Pfam" id="PF00440">
    <property type="entry name" value="TetR_N"/>
    <property type="match status" value="1"/>
</dbReference>
<dbReference type="PANTHER" id="PTHR30055:SF234">
    <property type="entry name" value="HTH-TYPE TRANSCRIPTIONAL REGULATOR BETI"/>
    <property type="match status" value="1"/>
</dbReference>
<evidence type="ECO:0000259" key="5">
    <source>
        <dbReference type="PROSITE" id="PS50977"/>
    </source>
</evidence>
<sequence length="217" mass="24216">MKKKTTNTPSTFHEEGRVARRRARVRADLLAAARQVFIQRGYQEATISEIIQIADVAMGTFYLHFRDKEELLLALAEEGLQLLREQIHTALTAHPDQPLIPLIIRTLLHAAYQERELFLLLCAGESHLLAQTRTHQAQQGLAAHFIPPLRAAKERGELKESDPVLLAHLLGGMLVRAITWWFDQDEPGPDAMADQVLGMLAHGLPSSLLTNNDAPTS</sequence>
<gene>
    <name evidence="6" type="ORF">KSX_69690</name>
</gene>
<feature type="domain" description="HTH tetR-type" evidence="5">
    <location>
        <begin position="23"/>
        <end position="83"/>
    </location>
</feature>
<keyword evidence="7" id="KW-1185">Reference proteome</keyword>